<feature type="compositionally biased region" description="Basic residues" evidence="1">
    <location>
        <begin position="225"/>
        <end position="235"/>
    </location>
</feature>
<gene>
    <name evidence="2" type="ORF">OsJ_27644</name>
</gene>
<proteinExistence type="predicted"/>
<organism evidence="2">
    <name type="scientific">Oryza sativa subsp. japonica</name>
    <name type="common">Rice</name>
    <dbReference type="NCBI Taxonomy" id="39947"/>
    <lineage>
        <taxon>Eukaryota</taxon>
        <taxon>Viridiplantae</taxon>
        <taxon>Streptophyta</taxon>
        <taxon>Embryophyta</taxon>
        <taxon>Tracheophyta</taxon>
        <taxon>Spermatophyta</taxon>
        <taxon>Magnoliopsida</taxon>
        <taxon>Liliopsida</taxon>
        <taxon>Poales</taxon>
        <taxon>Poaceae</taxon>
        <taxon>BOP clade</taxon>
        <taxon>Oryzoideae</taxon>
        <taxon>Oryzeae</taxon>
        <taxon>Oryzinae</taxon>
        <taxon>Oryza</taxon>
        <taxon>Oryza sativa</taxon>
    </lineage>
</organism>
<reference evidence="2" key="2">
    <citation type="submission" date="2008-12" db="EMBL/GenBank/DDBJ databases">
        <title>Improved gene annotation of the rice (Oryza sativa) genomes.</title>
        <authorList>
            <person name="Wang J."/>
            <person name="Li R."/>
            <person name="Fan W."/>
            <person name="Huang Q."/>
            <person name="Zhang J."/>
            <person name="Zhou Y."/>
            <person name="Hu Y."/>
            <person name="Zi S."/>
            <person name="Li J."/>
            <person name="Ni P."/>
            <person name="Zheng H."/>
            <person name="Zhang Y."/>
            <person name="Zhao M."/>
            <person name="Hao Q."/>
            <person name="McDermott J."/>
            <person name="Samudrala R."/>
            <person name="Kristiansen K."/>
            <person name="Wong G.K.-S."/>
        </authorList>
    </citation>
    <scope>NUCLEOTIDE SEQUENCE</scope>
</reference>
<feature type="region of interest" description="Disordered" evidence="1">
    <location>
        <begin position="156"/>
        <end position="244"/>
    </location>
</feature>
<dbReference type="Proteomes" id="UP000007752">
    <property type="component" value="Chromosome 8"/>
</dbReference>
<reference evidence="2" key="1">
    <citation type="journal article" date="2005" name="PLoS Biol.">
        <title>The genomes of Oryza sativa: a history of duplications.</title>
        <authorList>
            <person name="Yu J."/>
            <person name="Wang J."/>
            <person name="Lin W."/>
            <person name="Li S."/>
            <person name="Li H."/>
            <person name="Zhou J."/>
            <person name="Ni P."/>
            <person name="Dong W."/>
            <person name="Hu S."/>
            <person name="Zeng C."/>
            <person name="Zhang J."/>
            <person name="Zhang Y."/>
            <person name="Li R."/>
            <person name="Xu Z."/>
            <person name="Li S."/>
            <person name="Li X."/>
            <person name="Zheng H."/>
            <person name="Cong L."/>
            <person name="Lin L."/>
            <person name="Yin J."/>
            <person name="Geng J."/>
            <person name="Li G."/>
            <person name="Shi J."/>
            <person name="Liu J."/>
            <person name="Lv H."/>
            <person name="Li J."/>
            <person name="Wang J."/>
            <person name="Deng Y."/>
            <person name="Ran L."/>
            <person name="Shi X."/>
            <person name="Wang X."/>
            <person name="Wu Q."/>
            <person name="Li C."/>
            <person name="Ren X."/>
            <person name="Wang J."/>
            <person name="Wang X."/>
            <person name="Li D."/>
            <person name="Liu D."/>
            <person name="Zhang X."/>
            <person name="Ji Z."/>
            <person name="Zhao W."/>
            <person name="Sun Y."/>
            <person name="Zhang Z."/>
            <person name="Bao J."/>
            <person name="Han Y."/>
            <person name="Dong L."/>
            <person name="Ji J."/>
            <person name="Chen P."/>
            <person name="Wu S."/>
            <person name="Liu J."/>
            <person name="Xiao Y."/>
            <person name="Bu D."/>
            <person name="Tan J."/>
            <person name="Yang L."/>
            <person name="Ye C."/>
            <person name="Zhang J."/>
            <person name="Xu J."/>
            <person name="Zhou Y."/>
            <person name="Yu Y."/>
            <person name="Zhang B."/>
            <person name="Zhuang S."/>
            <person name="Wei H."/>
            <person name="Liu B."/>
            <person name="Lei M."/>
            <person name="Yu H."/>
            <person name="Li Y."/>
            <person name="Xu H."/>
            <person name="Wei S."/>
            <person name="He X."/>
            <person name="Fang L."/>
            <person name="Zhang Z."/>
            <person name="Zhang Y."/>
            <person name="Huang X."/>
            <person name="Su Z."/>
            <person name="Tong W."/>
            <person name="Li J."/>
            <person name="Tong Z."/>
            <person name="Li S."/>
            <person name="Ye J."/>
            <person name="Wang L."/>
            <person name="Fang L."/>
            <person name="Lei T."/>
            <person name="Chen C."/>
            <person name="Chen H."/>
            <person name="Xu Z."/>
            <person name="Li H."/>
            <person name="Huang H."/>
            <person name="Zhang F."/>
            <person name="Xu H."/>
            <person name="Li N."/>
            <person name="Zhao C."/>
            <person name="Li S."/>
            <person name="Dong L."/>
            <person name="Huang Y."/>
            <person name="Li L."/>
            <person name="Xi Y."/>
            <person name="Qi Q."/>
            <person name="Li W."/>
            <person name="Zhang B."/>
            <person name="Hu W."/>
            <person name="Zhang Y."/>
            <person name="Tian X."/>
            <person name="Jiao Y."/>
            <person name="Liang X."/>
            <person name="Jin J."/>
            <person name="Gao L."/>
            <person name="Zheng W."/>
            <person name="Hao B."/>
            <person name="Liu S."/>
            <person name="Wang W."/>
            <person name="Yuan L."/>
            <person name="Cao M."/>
            <person name="McDermott J."/>
            <person name="Samudrala R."/>
            <person name="Wang J."/>
            <person name="Wong G.K."/>
            <person name="Yang H."/>
        </authorList>
    </citation>
    <scope>NUCLEOTIDE SEQUENCE [LARGE SCALE GENOMIC DNA]</scope>
</reference>
<name>B9G1D4_ORYSJ</name>
<dbReference type="EMBL" id="CM000145">
    <property type="protein sequence ID" value="EEE68851.1"/>
    <property type="molecule type" value="Genomic_DNA"/>
</dbReference>
<sequence>MWRRLLPPVHEDLRRSWGRRPTRRGEDAAAGDEPRAVSSCDIEDLVCVASRQRHIVAEPPAGDTSTKRGGASVAGAREQSDGGGRLAGAREGRGGGGGSQIWGVVIGGRVLPRPRSTPNPNLVAGSRILPHPRSISELVAGDCVLRRELVTSGRVRRPCLNMRPRSPRRSSSPAPPPSPRRILRRPRPTLELVAGAVSITTQDPPPSMRPCPTLELAGGRVLHAGARRRRPRPPRRSSSSAPPELVVGIADVSSSTLAAPTVARALVSQGSGKGAIPLGQYPNGIPVYSSFPI</sequence>
<dbReference type="AlphaFoldDB" id="B9G1D4"/>
<evidence type="ECO:0000256" key="1">
    <source>
        <dbReference type="SAM" id="MobiDB-lite"/>
    </source>
</evidence>
<evidence type="ECO:0000313" key="2">
    <source>
        <dbReference type="EMBL" id="EEE68851.1"/>
    </source>
</evidence>
<accession>B9G1D4</accession>
<feature type="region of interest" description="Disordered" evidence="1">
    <location>
        <begin position="58"/>
        <end position="97"/>
    </location>
</feature>
<protein>
    <submittedName>
        <fullName evidence="2">Uncharacterized protein</fullName>
    </submittedName>
</protein>